<comment type="caution">
    <text evidence="2">The sequence shown here is derived from an EMBL/GenBank/DDBJ whole genome shotgun (WGS) entry which is preliminary data.</text>
</comment>
<evidence type="ECO:0000313" key="2">
    <source>
        <dbReference type="EMBL" id="MCC3298256.1"/>
    </source>
</evidence>
<reference evidence="2" key="1">
    <citation type="submission" date="2021-10" db="EMBL/GenBank/DDBJ databases">
        <title>Novel species in genus Arthrobacter.</title>
        <authorList>
            <person name="Liu Y."/>
        </authorList>
    </citation>
    <scope>NUCLEOTIDE SEQUENCE</scope>
    <source>
        <strain evidence="2">Zg-Y453</strain>
    </source>
</reference>
<keyword evidence="1" id="KW-0812">Transmembrane</keyword>
<sequence>MFFGISILLFVSDPVAGIIALMPLVFGLAGLARLLRQAARLRRHRDPSPADGVP</sequence>
<organism evidence="2 3">
    <name type="scientific">Arthrobacter caoxuetaonis</name>
    <dbReference type="NCBI Taxonomy" id="2886935"/>
    <lineage>
        <taxon>Bacteria</taxon>
        <taxon>Bacillati</taxon>
        <taxon>Actinomycetota</taxon>
        <taxon>Actinomycetes</taxon>
        <taxon>Micrococcales</taxon>
        <taxon>Micrococcaceae</taxon>
        <taxon>Arthrobacter</taxon>
    </lineage>
</organism>
<evidence type="ECO:0000256" key="1">
    <source>
        <dbReference type="SAM" id="Phobius"/>
    </source>
</evidence>
<dbReference type="Proteomes" id="UP001139158">
    <property type="component" value="Unassembled WGS sequence"/>
</dbReference>
<dbReference type="EMBL" id="JAJFZV010000011">
    <property type="protein sequence ID" value="MCC3298256.1"/>
    <property type="molecule type" value="Genomic_DNA"/>
</dbReference>
<dbReference type="AlphaFoldDB" id="A0A9X1SD29"/>
<protein>
    <submittedName>
        <fullName evidence="2">Uncharacterized protein</fullName>
    </submittedName>
</protein>
<keyword evidence="1" id="KW-0472">Membrane</keyword>
<keyword evidence="3" id="KW-1185">Reference proteome</keyword>
<evidence type="ECO:0000313" key="3">
    <source>
        <dbReference type="Proteomes" id="UP001139158"/>
    </source>
</evidence>
<keyword evidence="1" id="KW-1133">Transmembrane helix</keyword>
<name>A0A9X1SD29_9MICC</name>
<proteinExistence type="predicted"/>
<gene>
    <name evidence="2" type="ORF">LJ757_10610</name>
</gene>
<dbReference type="RefSeq" id="WP_227896130.1">
    <property type="nucleotide sequence ID" value="NZ_CP099466.1"/>
</dbReference>
<accession>A0A9X1SD29</accession>
<feature type="transmembrane region" description="Helical" evidence="1">
    <location>
        <begin position="15"/>
        <end position="35"/>
    </location>
</feature>